<keyword evidence="2" id="KW-1185">Reference proteome</keyword>
<name>A0A9N8EH89_9STRA</name>
<dbReference type="AlphaFoldDB" id="A0A9N8EH89"/>
<organism evidence="1 2">
    <name type="scientific">Seminavis robusta</name>
    <dbReference type="NCBI Taxonomy" id="568900"/>
    <lineage>
        <taxon>Eukaryota</taxon>
        <taxon>Sar</taxon>
        <taxon>Stramenopiles</taxon>
        <taxon>Ochrophyta</taxon>
        <taxon>Bacillariophyta</taxon>
        <taxon>Bacillariophyceae</taxon>
        <taxon>Bacillariophycidae</taxon>
        <taxon>Naviculales</taxon>
        <taxon>Naviculaceae</taxon>
        <taxon>Seminavis</taxon>
    </lineage>
</organism>
<accession>A0A9N8EH89</accession>
<evidence type="ECO:0000313" key="2">
    <source>
        <dbReference type="Proteomes" id="UP001153069"/>
    </source>
</evidence>
<proteinExistence type="predicted"/>
<dbReference type="EMBL" id="CAICTM010000999">
    <property type="protein sequence ID" value="CAB9519241.1"/>
    <property type="molecule type" value="Genomic_DNA"/>
</dbReference>
<dbReference type="Proteomes" id="UP001153069">
    <property type="component" value="Unassembled WGS sequence"/>
</dbReference>
<evidence type="ECO:0000313" key="1">
    <source>
        <dbReference type="EMBL" id="CAB9519241.1"/>
    </source>
</evidence>
<protein>
    <submittedName>
        <fullName evidence="1">Uncharacterized protein</fullName>
    </submittedName>
</protein>
<comment type="caution">
    <text evidence="1">The sequence shown here is derived from an EMBL/GenBank/DDBJ whole genome shotgun (WGS) entry which is preliminary data.</text>
</comment>
<sequence length="101" mass="11798">MPQHYKEQVETAWKLFWAPIIQEAAKRDPPKLTDEEAMKIGMFRMHHNLMDMLLQQFKGKTLANTNCVSIRNLAKCCLLKYVQSGNMDKPPPMPDYHEHKA</sequence>
<reference evidence="1" key="1">
    <citation type="submission" date="2020-06" db="EMBL/GenBank/DDBJ databases">
        <authorList>
            <consortium name="Plant Systems Biology data submission"/>
        </authorList>
    </citation>
    <scope>NUCLEOTIDE SEQUENCE</scope>
    <source>
        <strain evidence="1">D6</strain>
    </source>
</reference>
<gene>
    <name evidence="1" type="ORF">SEMRO_1001_G229790.1</name>
</gene>